<accession>A0A9P5PGD7</accession>
<feature type="transmembrane region" description="Helical" evidence="1">
    <location>
        <begin position="61"/>
        <end position="83"/>
    </location>
</feature>
<evidence type="ECO:0000313" key="2">
    <source>
        <dbReference type="EMBL" id="KAF9062891.1"/>
    </source>
</evidence>
<keyword evidence="1" id="KW-0472">Membrane</keyword>
<keyword evidence="1" id="KW-1133">Transmembrane helix</keyword>
<proteinExistence type="predicted"/>
<keyword evidence="1" id="KW-0812">Transmembrane</keyword>
<dbReference type="EMBL" id="JADNRY010000159">
    <property type="protein sequence ID" value="KAF9062891.1"/>
    <property type="molecule type" value="Genomic_DNA"/>
</dbReference>
<keyword evidence="3" id="KW-1185">Reference proteome</keyword>
<dbReference type="Proteomes" id="UP000772434">
    <property type="component" value="Unassembled WGS sequence"/>
</dbReference>
<dbReference type="OrthoDB" id="2989042at2759"/>
<dbReference type="AlphaFoldDB" id="A0A9P5PGD7"/>
<reference evidence="2" key="1">
    <citation type="submission" date="2020-11" db="EMBL/GenBank/DDBJ databases">
        <authorList>
            <consortium name="DOE Joint Genome Institute"/>
            <person name="Ahrendt S."/>
            <person name="Riley R."/>
            <person name="Andreopoulos W."/>
            <person name="Labutti K."/>
            <person name="Pangilinan J."/>
            <person name="Ruiz-Duenas F.J."/>
            <person name="Barrasa J.M."/>
            <person name="Sanchez-Garcia M."/>
            <person name="Camarero S."/>
            <person name="Miyauchi S."/>
            <person name="Serrano A."/>
            <person name="Linde D."/>
            <person name="Babiker R."/>
            <person name="Drula E."/>
            <person name="Ayuso-Fernandez I."/>
            <person name="Pacheco R."/>
            <person name="Padilla G."/>
            <person name="Ferreira P."/>
            <person name="Barriuso J."/>
            <person name="Kellner H."/>
            <person name="Castanera R."/>
            <person name="Alfaro M."/>
            <person name="Ramirez L."/>
            <person name="Pisabarro A.G."/>
            <person name="Kuo A."/>
            <person name="Tritt A."/>
            <person name="Lipzen A."/>
            <person name="He G."/>
            <person name="Yan M."/>
            <person name="Ng V."/>
            <person name="Cullen D."/>
            <person name="Martin F."/>
            <person name="Rosso M.-N."/>
            <person name="Henrissat B."/>
            <person name="Hibbett D."/>
            <person name="Martinez A.T."/>
            <person name="Grigoriev I.V."/>
        </authorList>
    </citation>
    <scope>NUCLEOTIDE SEQUENCE</scope>
    <source>
        <strain evidence="2">AH 40177</strain>
    </source>
</reference>
<comment type="caution">
    <text evidence="2">The sequence shown here is derived from an EMBL/GenBank/DDBJ whole genome shotgun (WGS) entry which is preliminary data.</text>
</comment>
<evidence type="ECO:0008006" key="4">
    <source>
        <dbReference type="Google" id="ProtNLM"/>
    </source>
</evidence>
<evidence type="ECO:0000313" key="3">
    <source>
        <dbReference type="Proteomes" id="UP000772434"/>
    </source>
</evidence>
<name>A0A9P5PGD7_9AGAR</name>
<evidence type="ECO:0000256" key="1">
    <source>
        <dbReference type="SAM" id="Phobius"/>
    </source>
</evidence>
<protein>
    <recommendedName>
        <fullName evidence="4">Transmembrane protein</fullName>
    </recommendedName>
</protein>
<feature type="transmembrane region" description="Helical" evidence="1">
    <location>
        <begin position="162"/>
        <end position="183"/>
    </location>
</feature>
<organism evidence="2 3">
    <name type="scientific">Rhodocollybia butyracea</name>
    <dbReference type="NCBI Taxonomy" id="206335"/>
    <lineage>
        <taxon>Eukaryota</taxon>
        <taxon>Fungi</taxon>
        <taxon>Dikarya</taxon>
        <taxon>Basidiomycota</taxon>
        <taxon>Agaricomycotina</taxon>
        <taxon>Agaricomycetes</taxon>
        <taxon>Agaricomycetidae</taxon>
        <taxon>Agaricales</taxon>
        <taxon>Marasmiineae</taxon>
        <taxon>Omphalotaceae</taxon>
        <taxon>Rhodocollybia</taxon>
    </lineage>
</organism>
<sequence>MSVSSVSLKKYERIVVSLEYVVISYLLAGSWINILFYGAEIVLGGFYFLNSRPNLFVRWSLSAALLIDTICTAVICYNVYYVYRLYLHVHNNGCSQPPFYVLTVVLWSNKYFSFIGFGKLITFLACLLLIAQITEAIQVVFHWVFAIRVFVNQAVSPFNFNLAIAAATLSAATDFFIAMVMLYTTSTIKTKYAATRSIHNYYALSSCDKQSLAIYTLTILSNYFILRKPAENAYSLTTDPPAVARPIVFRPTSLNIPQTFTIPTMELTSLGGSPEMGSVSARCANMESSQRYTAEGTTVHIGGGDAETLVKAGGVGDKAEKEATKKGI</sequence>
<gene>
    <name evidence="2" type="ORF">BDP27DRAFT_1368449</name>
</gene>
<feature type="transmembrane region" description="Helical" evidence="1">
    <location>
        <begin position="20"/>
        <end position="49"/>
    </location>
</feature>